<dbReference type="EMBL" id="HBIV01018317">
    <property type="protein sequence ID" value="CAE0661686.1"/>
    <property type="molecule type" value="Transcribed_RNA"/>
</dbReference>
<keyword evidence="7" id="KW-0378">Hydrolase</keyword>
<keyword evidence="2" id="KW-0597">Phosphoprotein</keyword>
<dbReference type="EMBL" id="HBIV01018314">
    <property type="protein sequence ID" value="CAE0661683.1"/>
    <property type="molecule type" value="Transcribed_RNA"/>
</dbReference>
<comment type="similarity">
    <text evidence="1">Belongs to the peptidase C2 family.</text>
</comment>
<evidence type="ECO:0000313" key="14">
    <source>
        <dbReference type="EMBL" id="CAE0661686.1"/>
    </source>
</evidence>
<protein>
    <recommendedName>
        <fullName evidence="12">Calpain catalytic domain-containing protein</fullName>
    </recommendedName>
</protein>
<evidence type="ECO:0000256" key="9">
    <source>
        <dbReference type="ARBA" id="ARBA00022833"/>
    </source>
</evidence>
<accession>A0A6V3LTD7</accession>
<evidence type="ECO:0000256" key="1">
    <source>
        <dbReference type="ARBA" id="ARBA00007623"/>
    </source>
</evidence>
<dbReference type="AlphaFoldDB" id="A0A6V3LTD7"/>
<proteinExistence type="inferred from homology"/>
<dbReference type="Pfam" id="PF00648">
    <property type="entry name" value="Peptidase_C2"/>
    <property type="match status" value="1"/>
</dbReference>
<dbReference type="InterPro" id="IPR038765">
    <property type="entry name" value="Papain-like_cys_pep_sf"/>
</dbReference>
<reference evidence="13" key="1">
    <citation type="submission" date="2021-01" db="EMBL/GenBank/DDBJ databases">
        <authorList>
            <person name="Corre E."/>
            <person name="Pelletier E."/>
            <person name="Niang G."/>
            <person name="Scheremetjew M."/>
            <person name="Finn R."/>
            <person name="Kale V."/>
            <person name="Holt S."/>
            <person name="Cochrane G."/>
            <person name="Meng A."/>
            <person name="Brown T."/>
            <person name="Cohen L."/>
        </authorList>
    </citation>
    <scope>NUCLEOTIDE SEQUENCE</scope>
    <source>
        <strain evidence="13">CCCM811</strain>
    </source>
</reference>
<dbReference type="GO" id="GO:0004198">
    <property type="term" value="F:calcium-dependent cysteine-type endopeptidase activity"/>
    <property type="evidence" value="ECO:0007669"/>
    <property type="project" value="InterPro"/>
</dbReference>
<keyword evidence="4" id="KW-0479">Metal-binding</keyword>
<dbReference type="InterPro" id="IPR022684">
    <property type="entry name" value="Calpain_cysteine_protease"/>
</dbReference>
<evidence type="ECO:0000256" key="3">
    <source>
        <dbReference type="ARBA" id="ARBA00022670"/>
    </source>
</evidence>
<evidence type="ECO:0000256" key="11">
    <source>
        <dbReference type="PROSITE-ProRule" id="PRU00239"/>
    </source>
</evidence>
<evidence type="ECO:0000313" key="13">
    <source>
        <dbReference type="EMBL" id="CAE0661683.1"/>
    </source>
</evidence>
<evidence type="ECO:0000256" key="8">
    <source>
        <dbReference type="ARBA" id="ARBA00022807"/>
    </source>
</evidence>
<feature type="active site" evidence="10">
    <location>
        <position position="68"/>
    </location>
</feature>
<dbReference type="PANTHER" id="PTHR10183">
    <property type="entry name" value="CALPAIN"/>
    <property type="match status" value="1"/>
</dbReference>
<dbReference type="GO" id="GO:0008270">
    <property type="term" value="F:zinc ion binding"/>
    <property type="evidence" value="ECO:0007669"/>
    <property type="project" value="UniProtKB-KW"/>
</dbReference>
<keyword evidence="8" id="KW-0788">Thiol protease</keyword>
<dbReference type="InterPro" id="IPR001300">
    <property type="entry name" value="Peptidase_C2_calpain_cat"/>
</dbReference>
<dbReference type="PANTHER" id="PTHR10183:SF379">
    <property type="entry name" value="CALPAIN-5"/>
    <property type="match status" value="1"/>
</dbReference>
<keyword evidence="6" id="KW-0863">Zinc-finger</keyword>
<evidence type="ECO:0000259" key="12">
    <source>
        <dbReference type="PROSITE" id="PS50203"/>
    </source>
</evidence>
<evidence type="ECO:0000256" key="5">
    <source>
        <dbReference type="ARBA" id="ARBA00022737"/>
    </source>
</evidence>
<dbReference type="Gene3D" id="3.90.70.10">
    <property type="entry name" value="Cysteine proteinases"/>
    <property type="match status" value="1"/>
</dbReference>
<name>A0A6V3LTD7_9EUKA</name>
<gene>
    <name evidence="13" type="ORF">LGLO00237_LOCUS13278</name>
    <name evidence="14" type="ORF">LGLO00237_LOCUS13281</name>
</gene>
<organism evidence="13">
    <name type="scientific">Lotharella globosa</name>
    <dbReference type="NCBI Taxonomy" id="91324"/>
    <lineage>
        <taxon>Eukaryota</taxon>
        <taxon>Sar</taxon>
        <taxon>Rhizaria</taxon>
        <taxon>Cercozoa</taxon>
        <taxon>Chlorarachniophyceae</taxon>
        <taxon>Lotharella</taxon>
    </lineage>
</organism>
<feature type="active site" evidence="10">
    <location>
        <position position="48"/>
    </location>
</feature>
<feature type="domain" description="Calpain catalytic" evidence="12">
    <location>
        <begin position="37"/>
        <end position="126"/>
    </location>
</feature>
<evidence type="ECO:0000256" key="7">
    <source>
        <dbReference type="ARBA" id="ARBA00022801"/>
    </source>
</evidence>
<evidence type="ECO:0000256" key="4">
    <source>
        <dbReference type="ARBA" id="ARBA00022723"/>
    </source>
</evidence>
<dbReference type="FunFam" id="3.90.70.10:FF:000010">
    <property type="entry name" value="Calpain 15"/>
    <property type="match status" value="1"/>
</dbReference>
<evidence type="ECO:0000256" key="10">
    <source>
        <dbReference type="PIRSR" id="PIRSR622684-1"/>
    </source>
</evidence>
<keyword evidence="3" id="KW-0645">Protease</keyword>
<dbReference type="SUPFAM" id="SSF54001">
    <property type="entry name" value="Cysteine proteinases"/>
    <property type="match status" value="1"/>
</dbReference>
<dbReference type="GO" id="GO:0006508">
    <property type="term" value="P:proteolysis"/>
    <property type="evidence" value="ECO:0007669"/>
    <property type="project" value="UniProtKB-KW"/>
</dbReference>
<comment type="caution">
    <text evidence="11">Lacks conserved residue(s) required for the propagation of feature annotation.</text>
</comment>
<evidence type="ECO:0000256" key="2">
    <source>
        <dbReference type="ARBA" id="ARBA00022553"/>
    </source>
</evidence>
<dbReference type="PROSITE" id="PS50203">
    <property type="entry name" value="CALPAIN_CAT"/>
    <property type="match status" value="1"/>
</dbReference>
<dbReference type="GO" id="GO:0005737">
    <property type="term" value="C:cytoplasm"/>
    <property type="evidence" value="ECO:0007669"/>
    <property type="project" value="TreeGrafter"/>
</dbReference>
<evidence type="ECO:0000256" key="6">
    <source>
        <dbReference type="ARBA" id="ARBA00022771"/>
    </source>
</evidence>
<keyword evidence="9" id="KW-0862">Zinc</keyword>
<sequence>MKVRRGESYDDEKVWKLLEIYMKRQALMSCAVSNDGEAKRSDGIVAGHAYSILHAEKVGNYRMLQLRNPWGSFEWKGAWSDGDTKWKQHKDVARKLKYEDRDDGCFWMEFDDWDKIFDSIDICDRSANHDLALNVNEEEGNCGVVTGWWYGCCSFWCLCNGCWTLYCTNKTSDETAAVR</sequence>
<keyword evidence="5" id="KW-0677">Repeat</keyword>